<evidence type="ECO:0000256" key="2">
    <source>
        <dbReference type="SAM" id="SignalP"/>
    </source>
</evidence>
<feature type="compositionally biased region" description="Basic and acidic residues" evidence="1">
    <location>
        <begin position="97"/>
        <end position="107"/>
    </location>
</feature>
<keyword evidence="4" id="KW-1185">Reference proteome</keyword>
<evidence type="ECO:0000313" key="3">
    <source>
        <dbReference type="EMBL" id="KAG5190648.1"/>
    </source>
</evidence>
<evidence type="ECO:0000256" key="1">
    <source>
        <dbReference type="SAM" id="MobiDB-lite"/>
    </source>
</evidence>
<organism evidence="3 4">
    <name type="scientific">Tribonema minus</name>
    <dbReference type="NCBI Taxonomy" id="303371"/>
    <lineage>
        <taxon>Eukaryota</taxon>
        <taxon>Sar</taxon>
        <taxon>Stramenopiles</taxon>
        <taxon>Ochrophyta</taxon>
        <taxon>PX clade</taxon>
        <taxon>Xanthophyceae</taxon>
        <taxon>Tribonematales</taxon>
        <taxon>Tribonemataceae</taxon>
        <taxon>Tribonema</taxon>
    </lineage>
</organism>
<accession>A0A835ZCP6</accession>
<dbReference type="Proteomes" id="UP000664859">
    <property type="component" value="Unassembled WGS sequence"/>
</dbReference>
<dbReference type="AlphaFoldDB" id="A0A835ZCP6"/>
<evidence type="ECO:0000313" key="4">
    <source>
        <dbReference type="Proteomes" id="UP000664859"/>
    </source>
</evidence>
<protein>
    <submittedName>
        <fullName evidence="3">Uncharacterized protein</fullName>
    </submittedName>
</protein>
<feature type="compositionally biased region" description="Acidic residues" evidence="1">
    <location>
        <begin position="117"/>
        <end position="128"/>
    </location>
</feature>
<dbReference type="PROSITE" id="PS51257">
    <property type="entry name" value="PROKAR_LIPOPROTEIN"/>
    <property type="match status" value="1"/>
</dbReference>
<comment type="caution">
    <text evidence="3">The sequence shown here is derived from an EMBL/GenBank/DDBJ whole genome shotgun (WGS) entry which is preliminary data.</text>
</comment>
<feature type="compositionally biased region" description="Low complexity" evidence="1">
    <location>
        <begin position="74"/>
        <end position="93"/>
    </location>
</feature>
<name>A0A835ZCP6_9STRA</name>
<gene>
    <name evidence="3" type="ORF">JKP88DRAFT_232064</name>
</gene>
<proteinExistence type="predicted"/>
<keyword evidence="2" id="KW-0732">Signal</keyword>
<feature type="chain" id="PRO_5032677816" evidence="2">
    <location>
        <begin position="20"/>
        <end position="128"/>
    </location>
</feature>
<sequence>MMALRSLVLALLGVAACEAFAPPLAPRASTRSSTCITAHRVGGTVIEDNTAWTSNKKDLEKLWSLASASRAPVDTTATPASDSSSHQHSQHVSSRWHISEEQEERRSHQWRQSTYLPEEEDESVYSYI</sequence>
<dbReference type="EMBL" id="JAFCMP010000031">
    <property type="protein sequence ID" value="KAG5190648.1"/>
    <property type="molecule type" value="Genomic_DNA"/>
</dbReference>
<reference evidence="3" key="1">
    <citation type="submission" date="2021-02" db="EMBL/GenBank/DDBJ databases">
        <title>First Annotated Genome of the Yellow-green Alga Tribonema minus.</title>
        <authorList>
            <person name="Mahan K.M."/>
        </authorList>
    </citation>
    <scope>NUCLEOTIDE SEQUENCE</scope>
    <source>
        <strain evidence="3">UTEX B ZZ1240</strain>
    </source>
</reference>
<feature type="signal peptide" evidence="2">
    <location>
        <begin position="1"/>
        <end position="19"/>
    </location>
</feature>
<feature type="region of interest" description="Disordered" evidence="1">
    <location>
        <begin position="70"/>
        <end position="128"/>
    </location>
</feature>